<sequence>MLPARRLRLILGRALEGLPVVHSPSFELGDDLHDYLLKSYMRETATNERLTELLSSVSSLGIASQEDWLRLKKLAFSHLPELSCRTVNRLFALLVEKSVCGNVECVRIQDKLAQLNFSKNLRDHECLETLRCIANVGSRLSPSFIPQALESIQSLVKQCQAELLPTLSYTIGRLLTSKENKGIPPEVQHSLLESLLVRVESIDCMLLSQSEIIYLFWSLSAFCSPIVRMRTAYMKASDALLLRGIVLEEIKDAAPMDLLLLLCGLCPLLECSGVGNAIPPSQEAGLIVGVLTDHPEIKGTSHGFLKRSFKLLDLVLASFIQRVARGEVQNRKVSCVVLEMLTWSDTTNVSKNAQILFHLLLRTLLYGEKGIWFCDSKLNKLSDEDNQQTLVNYFLFDRRVNFMEIITTRLSMSILSSVHPRSFEKASVREIIVVLEALVNGNISASVKKNICRYV</sequence>
<organism evidence="1 2">
    <name type="scientific">Trypanosoma conorhini</name>
    <dbReference type="NCBI Taxonomy" id="83891"/>
    <lineage>
        <taxon>Eukaryota</taxon>
        <taxon>Discoba</taxon>
        <taxon>Euglenozoa</taxon>
        <taxon>Kinetoplastea</taxon>
        <taxon>Metakinetoplastina</taxon>
        <taxon>Trypanosomatida</taxon>
        <taxon>Trypanosomatidae</taxon>
        <taxon>Trypanosoma</taxon>
    </lineage>
</organism>
<name>A0A422PX77_9TRYP</name>
<keyword evidence="2" id="KW-1185">Reference proteome</keyword>
<dbReference type="Proteomes" id="UP000284403">
    <property type="component" value="Unassembled WGS sequence"/>
</dbReference>
<proteinExistence type="predicted"/>
<dbReference type="OrthoDB" id="10450460at2759"/>
<evidence type="ECO:0000313" key="1">
    <source>
        <dbReference type="EMBL" id="RNF22354.1"/>
    </source>
</evidence>
<comment type="caution">
    <text evidence="1">The sequence shown here is derived from an EMBL/GenBank/DDBJ whole genome shotgun (WGS) entry which is preliminary data.</text>
</comment>
<dbReference type="RefSeq" id="XP_029229811.1">
    <property type="nucleotide sequence ID" value="XM_029370117.1"/>
</dbReference>
<reference evidence="1 2" key="1">
    <citation type="journal article" date="2018" name="BMC Genomics">
        <title>Genomic comparison of Trypanosoma conorhini and Trypanosoma rangeli to Trypanosoma cruzi strains of high and low virulence.</title>
        <authorList>
            <person name="Bradwell K.R."/>
            <person name="Koparde V.N."/>
            <person name="Matveyev A.V."/>
            <person name="Serrano M.G."/>
            <person name="Alves J.M."/>
            <person name="Parikh H."/>
            <person name="Huang B."/>
            <person name="Lee V."/>
            <person name="Espinosa-Alvarez O."/>
            <person name="Ortiz P.A."/>
            <person name="Costa-Martins A.G."/>
            <person name="Teixeira M.M."/>
            <person name="Buck G.A."/>
        </authorList>
    </citation>
    <scope>NUCLEOTIDE SEQUENCE [LARGE SCALE GENOMIC DNA]</scope>
    <source>
        <strain evidence="1 2">025E</strain>
    </source>
</reference>
<gene>
    <name evidence="1" type="ORF">Tco025E_03196</name>
</gene>
<evidence type="ECO:0000313" key="2">
    <source>
        <dbReference type="Proteomes" id="UP000284403"/>
    </source>
</evidence>
<dbReference type="AlphaFoldDB" id="A0A422PX77"/>
<dbReference type="EMBL" id="MKKU01000139">
    <property type="protein sequence ID" value="RNF22354.1"/>
    <property type="molecule type" value="Genomic_DNA"/>
</dbReference>
<accession>A0A422PX77</accession>
<dbReference type="GeneID" id="40316807"/>
<protein>
    <submittedName>
        <fullName evidence="1">Uncharacterized protein</fullName>
    </submittedName>
</protein>